<sequence>MEKKLEDNLLAEEVKKIAEKDLELAEKLAESIQDPEAKVMAFLNLYMISKKQDFLDKAIKNARSDSDYLRIVEITGLDLSESIKDPYKRDLAYASLFERTCDFNYSEKIQDRKIASASMKRVSEKLGPPENLKVARRIPDAYYRCLALVEISEKEKIDLRAEILDSLNAIENIWLRKWLEARLKANSKL</sequence>
<reference evidence="1" key="1">
    <citation type="journal article" date="2020" name="mSystems">
        <title>Genome- and Community-Level Interaction Insights into Carbon Utilization and Element Cycling Functions of Hydrothermarchaeota in Hydrothermal Sediment.</title>
        <authorList>
            <person name="Zhou Z."/>
            <person name="Liu Y."/>
            <person name="Xu W."/>
            <person name="Pan J."/>
            <person name="Luo Z.H."/>
            <person name="Li M."/>
        </authorList>
    </citation>
    <scope>NUCLEOTIDE SEQUENCE [LARGE SCALE GENOMIC DNA]</scope>
    <source>
        <strain evidence="1">SpSt-587</strain>
    </source>
</reference>
<protein>
    <recommendedName>
        <fullName evidence="2">HEAT repeat domain-containing protein</fullName>
    </recommendedName>
</protein>
<proteinExistence type="predicted"/>
<gene>
    <name evidence="1" type="ORF">ENT52_08080</name>
</gene>
<comment type="caution">
    <text evidence="1">The sequence shown here is derived from an EMBL/GenBank/DDBJ whole genome shotgun (WGS) entry which is preliminary data.</text>
</comment>
<accession>A0A7J3M448</accession>
<evidence type="ECO:0008006" key="2">
    <source>
        <dbReference type="Google" id="ProtNLM"/>
    </source>
</evidence>
<name>A0A7J3M448_ARCFL</name>
<dbReference type="EMBL" id="DSYZ01000150">
    <property type="protein sequence ID" value="HGT83663.1"/>
    <property type="molecule type" value="Genomic_DNA"/>
</dbReference>
<evidence type="ECO:0000313" key="1">
    <source>
        <dbReference type="EMBL" id="HGT83663.1"/>
    </source>
</evidence>
<organism evidence="1">
    <name type="scientific">Archaeoglobus fulgidus</name>
    <dbReference type="NCBI Taxonomy" id="2234"/>
    <lineage>
        <taxon>Archaea</taxon>
        <taxon>Methanobacteriati</taxon>
        <taxon>Methanobacteriota</taxon>
        <taxon>Archaeoglobi</taxon>
        <taxon>Archaeoglobales</taxon>
        <taxon>Archaeoglobaceae</taxon>
        <taxon>Archaeoglobus</taxon>
    </lineage>
</organism>
<dbReference type="AlphaFoldDB" id="A0A7J3M448"/>